<dbReference type="Gene3D" id="1.10.760.10">
    <property type="entry name" value="Cytochrome c-like domain"/>
    <property type="match status" value="1"/>
</dbReference>
<dbReference type="GO" id="GO:0009055">
    <property type="term" value="F:electron transfer activity"/>
    <property type="evidence" value="ECO:0007669"/>
    <property type="project" value="InterPro"/>
</dbReference>
<evidence type="ECO:0000313" key="9">
    <source>
        <dbReference type="EMBL" id="PWW04389.1"/>
    </source>
</evidence>
<gene>
    <name evidence="9" type="ORF">DFR52_1011087</name>
</gene>
<protein>
    <submittedName>
        <fullName evidence="9">Cytochrome c</fullName>
    </submittedName>
</protein>
<evidence type="ECO:0000256" key="2">
    <source>
        <dbReference type="ARBA" id="ARBA00022617"/>
    </source>
</evidence>
<dbReference type="OrthoDB" id="9773456at2"/>
<dbReference type="PANTHER" id="PTHR37823:SF1">
    <property type="entry name" value="CYTOCHROME C-553-LIKE"/>
    <property type="match status" value="1"/>
</dbReference>
<dbReference type="AlphaFoldDB" id="A0A317PTA2"/>
<evidence type="ECO:0000256" key="3">
    <source>
        <dbReference type="ARBA" id="ARBA00022723"/>
    </source>
</evidence>
<dbReference type="InterPro" id="IPR036909">
    <property type="entry name" value="Cyt_c-like_dom_sf"/>
</dbReference>
<dbReference type="PANTHER" id="PTHR37823">
    <property type="entry name" value="CYTOCHROME C-553-LIKE"/>
    <property type="match status" value="1"/>
</dbReference>
<keyword evidence="5 6" id="KW-0408">Iron</keyword>
<evidence type="ECO:0000256" key="4">
    <source>
        <dbReference type="ARBA" id="ARBA00022982"/>
    </source>
</evidence>
<keyword evidence="2 6" id="KW-0349">Heme</keyword>
<feature type="chain" id="PRO_5016449815" evidence="7">
    <location>
        <begin position="20"/>
        <end position="281"/>
    </location>
</feature>
<name>A0A317PTA2_9HYPH</name>
<evidence type="ECO:0000313" key="10">
    <source>
        <dbReference type="Proteomes" id="UP000246352"/>
    </source>
</evidence>
<evidence type="ECO:0000256" key="7">
    <source>
        <dbReference type="SAM" id="SignalP"/>
    </source>
</evidence>
<keyword evidence="7" id="KW-0732">Signal</keyword>
<feature type="signal peptide" evidence="7">
    <location>
        <begin position="1"/>
        <end position="19"/>
    </location>
</feature>
<dbReference type="InterPro" id="IPR051811">
    <property type="entry name" value="Cytochrome_c550/c551-like"/>
</dbReference>
<dbReference type="Proteomes" id="UP000246352">
    <property type="component" value="Unassembled WGS sequence"/>
</dbReference>
<dbReference type="InterPro" id="IPR009056">
    <property type="entry name" value="Cyt_c-like_dom"/>
</dbReference>
<evidence type="ECO:0000256" key="5">
    <source>
        <dbReference type="ARBA" id="ARBA00023004"/>
    </source>
</evidence>
<dbReference type="Pfam" id="PF00034">
    <property type="entry name" value="Cytochrom_C"/>
    <property type="match status" value="1"/>
</dbReference>
<feature type="domain" description="Cytochrome c" evidence="8">
    <location>
        <begin position="42"/>
        <end position="141"/>
    </location>
</feature>
<dbReference type="GO" id="GO:0046872">
    <property type="term" value="F:metal ion binding"/>
    <property type="evidence" value="ECO:0007669"/>
    <property type="project" value="UniProtKB-KW"/>
</dbReference>
<dbReference type="PROSITE" id="PS51007">
    <property type="entry name" value="CYTC"/>
    <property type="match status" value="2"/>
</dbReference>
<feature type="domain" description="Cytochrome c" evidence="8">
    <location>
        <begin position="183"/>
        <end position="273"/>
    </location>
</feature>
<reference evidence="9 10" key="1">
    <citation type="submission" date="2018-05" db="EMBL/GenBank/DDBJ databases">
        <title>Genomic Encyclopedia of Type Strains, Phase IV (KMG-IV): sequencing the most valuable type-strain genomes for metagenomic binning, comparative biology and taxonomic classification.</title>
        <authorList>
            <person name="Goeker M."/>
        </authorList>
    </citation>
    <scope>NUCLEOTIDE SEQUENCE [LARGE SCALE GENOMIC DNA]</scope>
    <source>
        <strain evidence="9 10">DSM 16791</strain>
    </source>
</reference>
<accession>A0A317PTA2</accession>
<dbReference type="RefSeq" id="WP_110030827.1">
    <property type="nucleotide sequence ID" value="NZ_QGTR01000001.1"/>
</dbReference>
<dbReference type="EMBL" id="QGTR01000001">
    <property type="protein sequence ID" value="PWW04389.1"/>
    <property type="molecule type" value="Genomic_DNA"/>
</dbReference>
<proteinExistence type="predicted"/>
<dbReference type="SUPFAM" id="SSF46626">
    <property type="entry name" value="Cytochrome c"/>
    <property type="match status" value="2"/>
</dbReference>
<evidence type="ECO:0000256" key="1">
    <source>
        <dbReference type="ARBA" id="ARBA00022448"/>
    </source>
</evidence>
<keyword evidence="1" id="KW-0813">Transport</keyword>
<keyword evidence="10" id="KW-1185">Reference proteome</keyword>
<organism evidence="9 10">
    <name type="scientific">Hoeflea marina</name>
    <dbReference type="NCBI Taxonomy" id="274592"/>
    <lineage>
        <taxon>Bacteria</taxon>
        <taxon>Pseudomonadati</taxon>
        <taxon>Pseudomonadota</taxon>
        <taxon>Alphaproteobacteria</taxon>
        <taxon>Hyphomicrobiales</taxon>
        <taxon>Rhizobiaceae</taxon>
        <taxon>Hoeflea</taxon>
    </lineage>
</organism>
<keyword evidence="4" id="KW-0249">Electron transport</keyword>
<dbReference type="GO" id="GO:0020037">
    <property type="term" value="F:heme binding"/>
    <property type="evidence" value="ECO:0007669"/>
    <property type="project" value="InterPro"/>
</dbReference>
<comment type="caution">
    <text evidence="9">The sequence shown here is derived from an EMBL/GenBank/DDBJ whole genome shotgun (WGS) entry which is preliminary data.</text>
</comment>
<sequence>MTKLIRKTALIVLSVVVLAAAATYAGSERRLHKRYPLPVAEFHADSGLPIEEASRRARSFMCLGCHQSAGNVLFQAPLVGTLVAPNISRIAPAYSDGELERLIRHGIKKDGTAALVMPSATLAHLADDDVANIITWLRSLPQQPDAEPSTSSFGPLGRVALALDKLPFEADHTPSDLPALRHRPDDLGSYLVANTCSHCHRLQTDSEVDGRITPPLAVVAQAYSLAEFTTLLRTGKGIGNRELGLMSLVARADFSNFDDAEIASIHEWLQTDPQDGSPAHP</sequence>
<evidence type="ECO:0000259" key="8">
    <source>
        <dbReference type="PROSITE" id="PS51007"/>
    </source>
</evidence>
<evidence type="ECO:0000256" key="6">
    <source>
        <dbReference type="PROSITE-ProRule" id="PRU00433"/>
    </source>
</evidence>
<keyword evidence="3 6" id="KW-0479">Metal-binding</keyword>